<dbReference type="RefSeq" id="WP_014704130.1">
    <property type="nucleotide sequence ID" value="NC_017856.1"/>
</dbReference>
<dbReference type="HOGENOM" id="CLU_000445_89_6_6"/>
<feature type="domain" description="HAMP" evidence="12">
    <location>
        <begin position="181"/>
        <end position="237"/>
    </location>
</feature>
<dbReference type="KEGG" id="mec:Q7C_1561"/>
<feature type="transmembrane region" description="Helical" evidence="10">
    <location>
        <begin position="156"/>
        <end position="179"/>
    </location>
</feature>
<comment type="catalytic activity">
    <reaction evidence="1">
        <text>ATP + protein L-histidine = ADP + protein N-phospho-L-histidine.</text>
        <dbReference type="EC" id="2.7.13.3"/>
    </reaction>
</comment>
<dbReference type="EC" id="2.7.13.3" evidence="3"/>
<evidence type="ECO:0000256" key="9">
    <source>
        <dbReference type="ARBA" id="ARBA00023012"/>
    </source>
</evidence>
<dbReference type="CDD" id="cd06225">
    <property type="entry name" value="HAMP"/>
    <property type="match status" value="1"/>
</dbReference>
<evidence type="ECO:0000259" key="11">
    <source>
        <dbReference type="PROSITE" id="PS50109"/>
    </source>
</evidence>
<evidence type="ECO:0000313" key="14">
    <source>
        <dbReference type="Proteomes" id="UP000009145"/>
    </source>
</evidence>
<dbReference type="STRING" id="754477.Q7C_1561"/>
<comment type="subcellular location">
    <subcellularLocation>
        <location evidence="2">Membrane</location>
    </subcellularLocation>
</comment>
<dbReference type="InterPro" id="IPR003594">
    <property type="entry name" value="HATPase_dom"/>
</dbReference>
<keyword evidence="7 13" id="KW-0418">Kinase</keyword>
<evidence type="ECO:0000256" key="2">
    <source>
        <dbReference type="ARBA" id="ARBA00004370"/>
    </source>
</evidence>
<evidence type="ECO:0000259" key="12">
    <source>
        <dbReference type="PROSITE" id="PS50885"/>
    </source>
</evidence>
<dbReference type="SUPFAM" id="SSF55874">
    <property type="entry name" value="ATPase domain of HSP90 chaperone/DNA topoisomerase II/histidine kinase"/>
    <property type="match status" value="1"/>
</dbReference>
<reference evidence="13 14" key="1">
    <citation type="journal article" date="2012" name="J. Bacteriol.">
        <title>Complete genome sequences of Methylophaga sp. strain JAM1 and Methylophaga sp. strain JAM7.</title>
        <authorList>
            <person name="Villeneuve C."/>
            <person name="Martineau C."/>
            <person name="Mauffrey F."/>
            <person name="Villemur R."/>
        </authorList>
    </citation>
    <scope>NUCLEOTIDE SEQUENCE [LARGE SCALE GENOMIC DNA]</scope>
    <source>
        <strain evidence="13 14">JAM7</strain>
    </source>
</reference>
<dbReference type="Gene3D" id="6.10.340.10">
    <property type="match status" value="1"/>
</dbReference>
<dbReference type="InterPro" id="IPR005467">
    <property type="entry name" value="His_kinase_dom"/>
</dbReference>
<keyword evidence="6 10" id="KW-0812">Transmembrane</keyword>
<feature type="transmembrane region" description="Helical" evidence="10">
    <location>
        <begin position="7"/>
        <end position="33"/>
    </location>
</feature>
<evidence type="ECO:0000256" key="3">
    <source>
        <dbReference type="ARBA" id="ARBA00012438"/>
    </source>
</evidence>
<evidence type="ECO:0000256" key="5">
    <source>
        <dbReference type="ARBA" id="ARBA00022679"/>
    </source>
</evidence>
<dbReference type="GO" id="GO:0000160">
    <property type="term" value="P:phosphorelay signal transduction system"/>
    <property type="evidence" value="ECO:0007669"/>
    <property type="project" value="UniProtKB-KW"/>
</dbReference>
<keyword evidence="9" id="KW-0902">Two-component regulatory system</keyword>
<keyword evidence="8 10" id="KW-1133">Transmembrane helix</keyword>
<dbReference type="CDD" id="cd00075">
    <property type="entry name" value="HATPase"/>
    <property type="match status" value="1"/>
</dbReference>
<dbReference type="PROSITE" id="PS50109">
    <property type="entry name" value="HIS_KIN"/>
    <property type="match status" value="1"/>
</dbReference>
<dbReference type="Proteomes" id="UP000009145">
    <property type="component" value="Chromosome"/>
</dbReference>
<accession>I1YIG7</accession>
<dbReference type="PATRIC" id="fig|754477.3.peg.1541"/>
<evidence type="ECO:0000256" key="6">
    <source>
        <dbReference type="ARBA" id="ARBA00022692"/>
    </source>
</evidence>
<evidence type="ECO:0000256" key="4">
    <source>
        <dbReference type="ARBA" id="ARBA00022553"/>
    </source>
</evidence>
<dbReference type="EMBL" id="CP003380">
    <property type="protein sequence ID" value="AFJ02710.1"/>
    <property type="molecule type" value="Genomic_DNA"/>
</dbReference>
<dbReference type="GO" id="GO:0004673">
    <property type="term" value="F:protein histidine kinase activity"/>
    <property type="evidence" value="ECO:0007669"/>
    <property type="project" value="UniProtKB-EC"/>
</dbReference>
<feature type="domain" description="Histidine kinase" evidence="11">
    <location>
        <begin position="245"/>
        <end position="442"/>
    </location>
</feature>
<evidence type="ECO:0000256" key="8">
    <source>
        <dbReference type="ARBA" id="ARBA00022989"/>
    </source>
</evidence>
<dbReference type="Gene3D" id="3.30.565.10">
    <property type="entry name" value="Histidine kinase-like ATPase, C-terminal domain"/>
    <property type="match status" value="1"/>
</dbReference>
<name>I1YIG7_METFJ</name>
<evidence type="ECO:0000256" key="7">
    <source>
        <dbReference type="ARBA" id="ARBA00022777"/>
    </source>
</evidence>
<dbReference type="eggNOG" id="COG0642">
    <property type="taxonomic scope" value="Bacteria"/>
</dbReference>
<dbReference type="GO" id="GO:0005886">
    <property type="term" value="C:plasma membrane"/>
    <property type="evidence" value="ECO:0007669"/>
    <property type="project" value="TreeGrafter"/>
</dbReference>
<dbReference type="PANTHER" id="PTHR45436">
    <property type="entry name" value="SENSOR HISTIDINE KINASE YKOH"/>
    <property type="match status" value="1"/>
</dbReference>
<dbReference type="Pfam" id="PF02518">
    <property type="entry name" value="HATPase_c"/>
    <property type="match status" value="1"/>
</dbReference>
<sequence length="444" mass="48114" precursor="true">MRARNPIVVALLINILVTLLVALIAGVTAYSAINIAVERSVKEDVSRDIAVMLERAPERGIIPDITILMKNIGIRLSGDESGENGAVYLLANSNGEKIIGNAERMPNHPSDPWIELDGVDIGIAAGPLLLHRVHIEPDFALVVGRRLSARESLNHWFVPVMIVAVIFLGLCSSLLLGSLNHRFRSRIRRINAVFQRIEEGDLSARIFSTPKAGSGDELSQLSVNIDKALAEVERLLHGLESYSQVAAHELNHAISNLRNQIVAAGNTEIAAEADQLIELVTHILELAKIEATPGFAMKPLNLESVVQSVVQLYADAFEESAVTLKQEILCEMAEILGSRPLIESALVNLISNALKYAPPGSTVLITLKHDGYRFSLSVRDYGAGIEDTTLDLLAALGRRQDSGGHGFGLRHVEAVAIRHGAKLSLENANPGLRATLHFNAAMRS</sequence>
<evidence type="ECO:0000256" key="1">
    <source>
        <dbReference type="ARBA" id="ARBA00000085"/>
    </source>
</evidence>
<dbReference type="SMART" id="SM00387">
    <property type="entry name" value="HATPase_c"/>
    <property type="match status" value="1"/>
</dbReference>
<keyword evidence="4" id="KW-0597">Phosphoprotein</keyword>
<keyword evidence="14" id="KW-1185">Reference proteome</keyword>
<dbReference type="InterPro" id="IPR003660">
    <property type="entry name" value="HAMP_dom"/>
</dbReference>
<dbReference type="OrthoDB" id="1931120at2"/>
<evidence type="ECO:0000256" key="10">
    <source>
        <dbReference type="SAM" id="Phobius"/>
    </source>
</evidence>
<proteinExistence type="predicted"/>
<dbReference type="PROSITE" id="PS50885">
    <property type="entry name" value="HAMP"/>
    <property type="match status" value="1"/>
</dbReference>
<organism evidence="13 14">
    <name type="scientific">Methylophaga frappieri (strain ATCC BAA-2434 / DSM 25690 / JAM7)</name>
    <dbReference type="NCBI Taxonomy" id="754477"/>
    <lineage>
        <taxon>Bacteria</taxon>
        <taxon>Pseudomonadati</taxon>
        <taxon>Pseudomonadota</taxon>
        <taxon>Gammaproteobacteria</taxon>
        <taxon>Thiotrichales</taxon>
        <taxon>Piscirickettsiaceae</taxon>
        <taxon>Methylophaga</taxon>
    </lineage>
</organism>
<protein>
    <recommendedName>
        <fullName evidence="3">histidine kinase</fullName>
        <ecNumber evidence="3">2.7.13.3</ecNumber>
    </recommendedName>
</protein>
<dbReference type="PANTHER" id="PTHR45436:SF8">
    <property type="entry name" value="HISTIDINE KINASE"/>
    <property type="match status" value="1"/>
</dbReference>
<gene>
    <name evidence="13" type="ordered locus">Q7C_1561</name>
</gene>
<evidence type="ECO:0000313" key="13">
    <source>
        <dbReference type="EMBL" id="AFJ02710.1"/>
    </source>
</evidence>
<keyword evidence="5" id="KW-0808">Transferase</keyword>
<dbReference type="InterPro" id="IPR050428">
    <property type="entry name" value="TCS_sensor_his_kinase"/>
</dbReference>
<dbReference type="Pfam" id="PF00672">
    <property type="entry name" value="HAMP"/>
    <property type="match status" value="1"/>
</dbReference>
<dbReference type="SMART" id="SM00304">
    <property type="entry name" value="HAMP"/>
    <property type="match status" value="1"/>
</dbReference>
<keyword evidence="10" id="KW-0472">Membrane</keyword>
<dbReference type="AlphaFoldDB" id="I1YIG7"/>
<dbReference type="InterPro" id="IPR036890">
    <property type="entry name" value="HATPase_C_sf"/>
</dbReference>